<dbReference type="Proteomes" id="UP000036097">
    <property type="component" value="Unassembled WGS sequence"/>
</dbReference>
<dbReference type="GO" id="GO:0016301">
    <property type="term" value="F:kinase activity"/>
    <property type="evidence" value="ECO:0007669"/>
    <property type="project" value="UniProtKB-KW"/>
</dbReference>
<protein>
    <submittedName>
        <fullName evidence="2">Histidine kinase</fullName>
    </submittedName>
</protein>
<feature type="transmembrane region" description="Helical" evidence="1">
    <location>
        <begin position="395"/>
        <end position="414"/>
    </location>
</feature>
<evidence type="ECO:0000313" key="2">
    <source>
        <dbReference type="EMBL" id="KLV05385.1"/>
    </source>
</evidence>
<feature type="transmembrane region" description="Helical" evidence="1">
    <location>
        <begin position="420"/>
        <end position="440"/>
    </location>
</feature>
<evidence type="ECO:0000313" key="3">
    <source>
        <dbReference type="Proteomes" id="UP000036097"/>
    </source>
</evidence>
<feature type="transmembrane region" description="Helical" evidence="1">
    <location>
        <begin position="361"/>
        <end position="383"/>
    </location>
</feature>
<accession>A0A0J1H0N2</accession>
<organism evidence="2 3">
    <name type="scientific">Photobacterium aquae</name>
    <dbReference type="NCBI Taxonomy" id="1195763"/>
    <lineage>
        <taxon>Bacteria</taxon>
        <taxon>Pseudomonadati</taxon>
        <taxon>Pseudomonadota</taxon>
        <taxon>Gammaproteobacteria</taxon>
        <taxon>Vibrionales</taxon>
        <taxon>Vibrionaceae</taxon>
        <taxon>Photobacterium</taxon>
    </lineage>
</organism>
<feature type="transmembrane region" description="Helical" evidence="1">
    <location>
        <begin position="272"/>
        <end position="290"/>
    </location>
</feature>
<dbReference type="EMBL" id="LDOT01000014">
    <property type="protein sequence ID" value="KLV05385.1"/>
    <property type="molecule type" value="Genomic_DNA"/>
</dbReference>
<keyword evidence="2" id="KW-0418">Kinase</keyword>
<evidence type="ECO:0000256" key="1">
    <source>
        <dbReference type="SAM" id="Phobius"/>
    </source>
</evidence>
<keyword evidence="3" id="KW-1185">Reference proteome</keyword>
<dbReference type="Pfam" id="PF16933">
    <property type="entry name" value="PelG"/>
    <property type="match status" value="1"/>
</dbReference>
<feature type="transmembrane region" description="Helical" evidence="1">
    <location>
        <begin position="330"/>
        <end position="349"/>
    </location>
</feature>
<dbReference type="STRING" id="1195763.ABT56_11755"/>
<reference evidence="2 3" key="1">
    <citation type="submission" date="2015-05" db="EMBL/GenBank/DDBJ databases">
        <title>Photobacterium galathea sp. nov.</title>
        <authorList>
            <person name="Machado H."/>
            <person name="Gram L."/>
        </authorList>
    </citation>
    <scope>NUCLEOTIDE SEQUENCE [LARGE SCALE GENOMIC DNA]</scope>
    <source>
        <strain evidence="2 3">CGMCC 1.12159</strain>
    </source>
</reference>
<feature type="transmembrane region" description="Helical" evidence="1">
    <location>
        <begin position="187"/>
        <end position="209"/>
    </location>
</feature>
<keyword evidence="1" id="KW-1133">Transmembrane helix</keyword>
<dbReference type="OrthoDB" id="37830at2"/>
<proteinExistence type="predicted"/>
<keyword evidence="1" id="KW-0472">Membrane</keyword>
<feature type="transmembrane region" description="Helical" evidence="1">
    <location>
        <begin position="104"/>
        <end position="123"/>
    </location>
</feature>
<keyword evidence="2" id="KW-0808">Transferase</keyword>
<dbReference type="InterPro" id="IPR031617">
    <property type="entry name" value="PelG"/>
</dbReference>
<keyword evidence="1" id="KW-0812">Transmembrane</keyword>
<dbReference type="RefSeq" id="WP_047879068.1">
    <property type="nucleotide sequence ID" value="NZ_LDOT01000014.1"/>
</dbReference>
<dbReference type="PATRIC" id="fig|1195763.3.peg.2479"/>
<feature type="transmembrane region" description="Helical" evidence="1">
    <location>
        <begin position="161"/>
        <end position="181"/>
    </location>
</feature>
<feature type="transmembrane region" description="Helical" evidence="1">
    <location>
        <begin position="229"/>
        <end position="252"/>
    </location>
</feature>
<sequence length="457" mass="51565">MAGIGFELRKILKKNSLLSMLEAYGLAGLISSGPWVLSILALLAIGLISIGVVFPTYVIVQFLVIITYMMAGSLILSGLFQLLLTRFISDLLFAKEDHRIVPNLLGSMLVTSSLAALLGIAVLSYCDSIDPEVKIAIFASFVLLCNQWLIIIFLSGMKEYYRIFFTMMLSYGLMVTLSIFLPPFGLLGLMLIFTSCQALMTFAFLFHIIRDFPAERLVSFEFLNFKKTFFSLILCGVLYNLGVWLDKFVFWFRDETSHQVVDVFRASYIYDLPIFIAYLAIVPGMAVFMLRMETDFADACLKFYDAVREGATLESIFLLKDKMVLACQQSVYEIFKVQGLTLALLILWAEDILTFLNIDLSYLHLLYVDLVGVSLQVLVMSILNVMYYLDKRYSALALTVLMAAGNLILAHVSIDLGPVFYGYGFSITMLVTTIVGLIMLDNQFDDLEYQTFMLQRS</sequence>
<feature type="transmembrane region" description="Helical" evidence="1">
    <location>
        <begin position="60"/>
        <end position="84"/>
    </location>
</feature>
<gene>
    <name evidence="2" type="ORF">ABT56_11755</name>
</gene>
<feature type="transmembrane region" description="Helical" evidence="1">
    <location>
        <begin position="135"/>
        <end position="154"/>
    </location>
</feature>
<feature type="transmembrane region" description="Helical" evidence="1">
    <location>
        <begin position="21"/>
        <end position="54"/>
    </location>
</feature>
<comment type="caution">
    <text evidence="2">The sequence shown here is derived from an EMBL/GenBank/DDBJ whole genome shotgun (WGS) entry which is preliminary data.</text>
</comment>
<name>A0A0J1H0N2_9GAMM</name>
<dbReference type="AlphaFoldDB" id="A0A0J1H0N2"/>